<dbReference type="Gene3D" id="3.80.10.10">
    <property type="entry name" value="Ribonuclease Inhibitor"/>
    <property type="match status" value="2"/>
</dbReference>
<keyword evidence="12" id="KW-1015">Disulfide bond</keyword>
<evidence type="ECO:0000256" key="9">
    <source>
        <dbReference type="ARBA" id="ARBA00022989"/>
    </source>
</evidence>
<keyword evidence="9 25" id="KW-1133">Transmembrane helix</keyword>
<comment type="function">
    <text evidence="19">Cell adhesion molecule that mediates homophilic cell-cell adhesion in a Ca(2+)-independent manner. Promotes neurite outgrowth in hippocampal neurons.</text>
</comment>
<dbReference type="InterPro" id="IPR007110">
    <property type="entry name" value="Ig-like_dom"/>
</dbReference>
<evidence type="ECO:0000256" key="10">
    <source>
        <dbReference type="ARBA" id="ARBA00023018"/>
    </source>
</evidence>
<feature type="domain" description="Ig-like" evidence="27">
    <location>
        <begin position="305"/>
        <end position="392"/>
    </location>
</feature>
<keyword evidence="5 25" id="KW-0812">Transmembrane</keyword>
<dbReference type="GeneID" id="114038239"/>
<evidence type="ECO:0000259" key="27">
    <source>
        <dbReference type="PROSITE" id="PS50835"/>
    </source>
</evidence>
<dbReference type="GeneTree" id="ENSGT00940000161203"/>
<dbReference type="SMART" id="SM00409">
    <property type="entry name" value="IG"/>
    <property type="match status" value="1"/>
</dbReference>
<dbReference type="PROSITE" id="PS50853">
    <property type="entry name" value="FN3"/>
    <property type="match status" value="1"/>
</dbReference>
<dbReference type="SMART" id="SM00408">
    <property type="entry name" value="IGc2"/>
    <property type="match status" value="1"/>
</dbReference>
<dbReference type="InterPro" id="IPR036179">
    <property type="entry name" value="Ig-like_dom_sf"/>
</dbReference>
<feature type="signal peptide" evidence="26">
    <location>
        <begin position="1"/>
        <end position="20"/>
    </location>
</feature>
<dbReference type="Pfam" id="PF13855">
    <property type="entry name" value="LRR_8"/>
    <property type="match status" value="2"/>
</dbReference>
<dbReference type="PANTHER" id="PTHR45842:SF5">
    <property type="entry name" value="LEUCINE-RICH REPEAT AND FIBRONECTIN TYPE-III DOMAIN-CONTAINING PROTEIN 3"/>
    <property type="match status" value="1"/>
</dbReference>
<evidence type="ECO:0000256" key="16">
    <source>
        <dbReference type="ARBA" id="ARBA00023319"/>
    </source>
</evidence>
<keyword evidence="11 25" id="KW-0472">Membrane</keyword>
<evidence type="ECO:0000313" key="29">
    <source>
        <dbReference type="Ensembl" id="ENSVURP00010030779.1"/>
    </source>
</evidence>
<evidence type="ECO:0000256" key="3">
    <source>
        <dbReference type="ARBA" id="ARBA00022475"/>
    </source>
</evidence>
<dbReference type="SUPFAM" id="SSF52058">
    <property type="entry name" value="L domain-like"/>
    <property type="match status" value="1"/>
</dbReference>
<dbReference type="InterPro" id="IPR000483">
    <property type="entry name" value="Cys-rich_flank_reg_C"/>
</dbReference>
<evidence type="ECO:0000256" key="5">
    <source>
        <dbReference type="ARBA" id="ARBA00022692"/>
    </source>
</evidence>
<gene>
    <name evidence="29" type="primary">LRFN3</name>
</gene>
<dbReference type="Proteomes" id="UP000314987">
    <property type="component" value="Unassembled WGS sequence"/>
</dbReference>
<evidence type="ECO:0000256" key="8">
    <source>
        <dbReference type="ARBA" id="ARBA00022889"/>
    </source>
</evidence>
<name>A0A4X2LYX8_VOMUR</name>
<evidence type="ECO:0000256" key="20">
    <source>
        <dbReference type="ARBA" id="ARBA00038433"/>
    </source>
</evidence>
<dbReference type="AlphaFoldDB" id="A0A4X2LYX8"/>
<dbReference type="Ensembl" id="ENSVURT00010035051.1">
    <property type="protein sequence ID" value="ENSVURP00010030779.1"/>
    <property type="gene ID" value="ENSVURG00010023546.1"/>
</dbReference>
<evidence type="ECO:0000256" key="12">
    <source>
        <dbReference type="ARBA" id="ARBA00023157"/>
    </source>
</evidence>
<evidence type="ECO:0000259" key="28">
    <source>
        <dbReference type="PROSITE" id="PS50853"/>
    </source>
</evidence>
<organism evidence="29 30">
    <name type="scientific">Vombatus ursinus</name>
    <name type="common">Common wombat</name>
    <dbReference type="NCBI Taxonomy" id="29139"/>
    <lineage>
        <taxon>Eukaryota</taxon>
        <taxon>Metazoa</taxon>
        <taxon>Chordata</taxon>
        <taxon>Craniata</taxon>
        <taxon>Vertebrata</taxon>
        <taxon>Euteleostomi</taxon>
        <taxon>Mammalia</taxon>
        <taxon>Metatheria</taxon>
        <taxon>Diprotodontia</taxon>
        <taxon>Vombatidae</taxon>
        <taxon>Vombatus</taxon>
    </lineage>
</organism>
<dbReference type="InterPro" id="IPR003599">
    <property type="entry name" value="Ig_sub"/>
</dbReference>
<dbReference type="Pfam" id="PF07679">
    <property type="entry name" value="I-set"/>
    <property type="match status" value="1"/>
</dbReference>
<dbReference type="OMA" id="EQEYKQC"/>
<evidence type="ECO:0000256" key="4">
    <source>
        <dbReference type="ARBA" id="ARBA00022614"/>
    </source>
</evidence>
<dbReference type="RefSeq" id="XP_027711258.1">
    <property type="nucleotide sequence ID" value="XM_027855457.1"/>
</dbReference>
<keyword evidence="10" id="KW-0770">Synapse</keyword>
<feature type="domain" description="Fibronectin type-III" evidence="28">
    <location>
        <begin position="452"/>
        <end position="548"/>
    </location>
</feature>
<dbReference type="SMART" id="SM00082">
    <property type="entry name" value="LRRCT"/>
    <property type="match status" value="1"/>
</dbReference>
<evidence type="ECO:0000256" key="15">
    <source>
        <dbReference type="ARBA" id="ARBA00023273"/>
    </source>
</evidence>
<keyword evidence="7" id="KW-0677">Repeat</keyword>
<dbReference type="FunFam" id="3.80.10.10:FF:000019">
    <property type="entry name" value="leucine-rich repeat and fibronectin type III domain-containing protein 1"/>
    <property type="match status" value="1"/>
</dbReference>
<feature type="region of interest" description="Disordered" evidence="24">
    <location>
        <begin position="390"/>
        <end position="458"/>
    </location>
</feature>
<feature type="region of interest" description="Disordered" evidence="24">
    <location>
        <begin position="596"/>
        <end position="664"/>
    </location>
</feature>
<dbReference type="STRING" id="29139.ENSVURP00010030779"/>
<keyword evidence="14" id="KW-0628">Postsynaptic cell membrane</keyword>
<evidence type="ECO:0000256" key="7">
    <source>
        <dbReference type="ARBA" id="ARBA00022737"/>
    </source>
</evidence>
<protein>
    <recommendedName>
        <fullName evidence="22">Leucine-rich repeat and fibronectin type-III domain-containing protein 3</fullName>
    </recommendedName>
    <alternativeName>
        <fullName evidence="23">Synaptic adhesion-like molecule 4</fullName>
    </alternativeName>
</protein>
<keyword evidence="3" id="KW-1003">Cell membrane</keyword>
<evidence type="ECO:0000256" key="14">
    <source>
        <dbReference type="ARBA" id="ARBA00023257"/>
    </source>
</evidence>
<dbReference type="GO" id="GO:0030425">
    <property type="term" value="C:dendrite"/>
    <property type="evidence" value="ECO:0007669"/>
    <property type="project" value="UniProtKB-SubCell"/>
</dbReference>
<evidence type="ECO:0000256" key="13">
    <source>
        <dbReference type="ARBA" id="ARBA00023180"/>
    </source>
</evidence>
<evidence type="ECO:0000256" key="22">
    <source>
        <dbReference type="ARBA" id="ARBA00039193"/>
    </source>
</evidence>
<evidence type="ECO:0000256" key="26">
    <source>
        <dbReference type="SAM" id="SignalP"/>
    </source>
</evidence>
<keyword evidence="16" id="KW-0393">Immunoglobulin domain</keyword>
<evidence type="ECO:0000256" key="17">
    <source>
        <dbReference type="ARBA" id="ARBA00034100"/>
    </source>
</evidence>
<evidence type="ECO:0000256" key="24">
    <source>
        <dbReference type="SAM" id="MobiDB-lite"/>
    </source>
</evidence>
<feature type="transmembrane region" description="Helical" evidence="25">
    <location>
        <begin position="561"/>
        <end position="587"/>
    </location>
</feature>
<dbReference type="InterPro" id="IPR003598">
    <property type="entry name" value="Ig_sub2"/>
</dbReference>
<dbReference type="InterPro" id="IPR036116">
    <property type="entry name" value="FN3_sf"/>
</dbReference>
<keyword evidence="8" id="KW-0130">Cell adhesion</keyword>
<keyword evidence="13" id="KW-0325">Glycoprotein</keyword>
<dbReference type="InterPro" id="IPR003591">
    <property type="entry name" value="Leu-rich_rpt_typical-subtyp"/>
</dbReference>
<feature type="chain" id="PRO_5021494016" description="Leucine-rich repeat and fibronectin type-III domain-containing protein 3" evidence="26">
    <location>
        <begin position="21"/>
        <end position="664"/>
    </location>
</feature>
<dbReference type="OrthoDB" id="1394818at2759"/>
<dbReference type="CDD" id="cd00063">
    <property type="entry name" value="FN3"/>
    <property type="match status" value="1"/>
</dbReference>
<evidence type="ECO:0000313" key="30">
    <source>
        <dbReference type="Proteomes" id="UP000314987"/>
    </source>
</evidence>
<reference evidence="29" key="2">
    <citation type="submission" date="2025-08" db="UniProtKB">
        <authorList>
            <consortium name="Ensembl"/>
        </authorList>
    </citation>
    <scope>IDENTIFICATION</scope>
</reference>
<comment type="similarity">
    <text evidence="20">Belongs to the LRFN family.</text>
</comment>
<dbReference type="InterPro" id="IPR013783">
    <property type="entry name" value="Ig-like_fold"/>
</dbReference>
<evidence type="ECO:0000256" key="19">
    <source>
        <dbReference type="ARBA" id="ARBA00037389"/>
    </source>
</evidence>
<comment type="subunit">
    <text evidence="21">Can form heteromeric complexes with LRFN1, LRFN2, LRFN4 and LRFN5. Able to form homomeric complexes across cell junctions, between adjacent cells. Does not interact with DLG4.</text>
</comment>
<reference evidence="29" key="3">
    <citation type="submission" date="2025-09" db="UniProtKB">
        <authorList>
            <consortium name="Ensembl"/>
        </authorList>
    </citation>
    <scope>IDENTIFICATION</scope>
</reference>
<dbReference type="InterPro" id="IPR032675">
    <property type="entry name" value="LRR_dom_sf"/>
</dbReference>
<dbReference type="InterPro" id="IPR013098">
    <property type="entry name" value="Ig_I-set"/>
</dbReference>
<dbReference type="InterPro" id="IPR003961">
    <property type="entry name" value="FN3_dom"/>
</dbReference>
<evidence type="ECO:0000256" key="6">
    <source>
        <dbReference type="ARBA" id="ARBA00022729"/>
    </source>
</evidence>
<sequence>MLGLPLLCLLALSPPRLGAASAVGPASVPDGSVSGPCPRRCRCQTSAPPRSVLCPGAGLLFVPPGLDRRASELRLPDNFIASVRRRDLANMTGLLHLSLSRNTLAHIAPGAFADLRALRALHLDGNRLSSLGAAQLRGLVSLRHLILANNQLGVLAAGALADCAETLEDLDLSYNNLEALPWDAVARLANVNTLGLDHNLLAAVPAGAFAGLHKLARLDMTANRLTTIPPDPLFSRLPVLSRPRPGAPASALVLAFGGNPLHCNCELVWLRRLAREDDLEACASPPALGGRSFWAVREDEFVCEPPVVTHRSPPVAVPEGRTASLRCRAAGDPEPRVRWVSPRGRLLGNSSRTRAFPNGTLELLAATPGDGGVFTCIAANAAGEATASVELTVGPPPPQLANSTSCEPRGEGDDGEGGVPLTPSSSSASSSLAPIDPRAGLPQTPEHDGDSDGGSVQVAERSATAALIRWPDHGPVPGLRMYQIQYNSSADDILVYRMVPAGSRSFHLTDLVSGRTYDLCVLAVSEDGATGLTATRAVGCARFSTEPELRPCRSPHSAAPVLGGTMIIALGGVIVASVLGFIFLLLLRYKVHGDQPPGKPAARGGVSSVCSQTNGGAPAPGPESSASDSDPTPPTPVKGHTLVQLDFEPSRGPRGRLAHERGGQ</sequence>
<dbReference type="SUPFAM" id="SSF48726">
    <property type="entry name" value="Immunoglobulin"/>
    <property type="match status" value="1"/>
</dbReference>
<keyword evidence="4" id="KW-0433">Leucine-rich repeat</keyword>
<dbReference type="CTD" id="79414"/>
<evidence type="ECO:0000256" key="23">
    <source>
        <dbReference type="ARBA" id="ARBA00042496"/>
    </source>
</evidence>
<dbReference type="InterPro" id="IPR050467">
    <property type="entry name" value="LRFN"/>
</dbReference>
<comment type="subcellular location">
    <subcellularLocation>
        <location evidence="1">Cell membrane</location>
        <topology evidence="1">Single-pass type I membrane protein</topology>
    </subcellularLocation>
    <subcellularLocation>
        <location evidence="2">Cell projection</location>
        <location evidence="2">Dendrite</location>
    </subcellularLocation>
    <subcellularLocation>
        <location evidence="17">Postsynaptic cell membrane</location>
    </subcellularLocation>
    <subcellularLocation>
        <location evidence="18">Presynaptic cell membrane</location>
    </subcellularLocation>
</comment>
<dbReference type="PROSITE" id="PS50835">
    <property type="entry name" value="IG_LIKE"/>
    <property type="match status" value="1"/>
</dbReference>
<evidence type="ECO:0000256" key="21">
    <source>
        <dbReference type="ARBA" id="ARBA00038550"/>
    </source>
</evidence>
<keyword evidence="30" id="KW-1185">Reference proteome</keyword>
<evidence type="ECO:0000256" key="1">
    <source>
        <dbReference type="ARBA" id="ARBA00004251"/>
    </source>
</evidence>
<dbReference type="GO" id="GO:0007155">
    <property type="term" value="P:cell adhesion"/>
    <property type="evidence" value="ECO:0007669"/>
    <property type="project" value="UniProtKB-KW"/>
</dbReference>
<dbReference type="SUPFAM" id="SSF49265">
    <property type="entry name" value="Fibronectin type III"/>
    <property type="match status" value="1"/>
</dbReference>
<dbReference type="FunFam" id="2.60.40.10:FF:000235">
    <property type="entry name" value="Leucine-rich repeat and fibronectin type III domain-containing 2"/>
    <property type="match status" value="1"/>
</dbReference>
<evidence type="ECO:0000256" key="18">
    <source>
        <dbReference type="ARBA" id="ARBA00034111"/>
    </source>
</evidence>
<keyword evidence="6 26" id="KW-0732">Signal</keyword>
<dbReference type="FunFam" id="2.60.40.10:FF:000091">
    <property type="entry name" value="Leucine-rich repeat and fibronectin type III domain-containing protein 1"/>
    <property type="match status" value="1"/>
</dbReference>
<reference evidence="30" key="1">
    <citation type="submission" date="2018-12" db="EMBL/GenBank/DDBJ databases">
        <authorList>
            <person name="Yazar S."/>
        </authorList>
    </citation>
    <scope>NUCLEOTIDE SEQUENCE [LARGE SCALE GENOMIC DNA]</scope>
</reference>
<evidence type="ECO:0000256" key="11">
    <source>
        <dbReference type="ARBA" id="ARBA00023136"/>
    </source>
</evidence>
<evidence type="ECO:0000256" key="25">
    <source>
        <dbReference type="SAM" id="Phobius"/>
    </source>
</evidence>
<dbReference type="GO" id="GO:0045211">
    <property type="term" value="C:postsynaptic membrane"/>
    <property type="evidence" value="ECO:0007669"/>
    <property type="project" value="UniProtKB-SubCell"/>
</dbReference>
<proteinExistence type="inferred from homology"/>
<dbReference type="Gene3D" id="2.60.40.10">
    <property type="entry name" value="Immunoglobulins"/>
    <property type="match status" value="2"/>
</dbReference>
<keyword evidence="15" id="KW-0966">Cell projection</keyword>
<accession>A0A4X2LYX8</accession>
<dbReference type="GO" id="GO:0048787">
    <property type="term" value="C:presynaptic active zone membrane"/>
    <property type="evidence" value="ECO:0007669"/>
    <property type="project" value="TreeGrafter"/>
</dbReference>
<evidence type="ECO:0000256" key="2">
    <source>
        <dbReference type="ARBA" id="ARBA00004279"/>
    </source>
</evidence>
<dbReference type="SMART" id="SM00369">
    <property type="entry name" value="LRR_TYP"/>
    <property type="match status" value="6"/>
</dbReference>
<dbReference type="InterPro" id="IPR001611">
    <property type="entry name" value="Leu-rich_rpt"/>
</dbReference>
<dbReference type="PANTHER" id="PTHR45842">
    <property type="entry name" value="SYNAPTIC ADHESION-LIKE MOLECULE SALM"/>
    <property type="match status" value="1"/>
</dbReference>
<dbReference type="GO" id="GO:0009986">
    <property type="term" value="C:cell surface"/>
    <property type="evidence" value="ECO:0007669"/>
    <property type="project" value="Ensembl"/>
</dbReference>